<name>A0A7Y9E9J8_9ACTN</name>
<feature type="region of interest" description="Disordered" evidence="1">
    <location>
        <begin position="39"/>
        <end position="89"/>
    </location>
</feature>
<accession>A0A7Y9E9J8</accession>
<evidence type="ECO:0000256" key="2">
    <source>
        <dbReference type="SAM" id="SignalP"/>
    </source>
</evidence>
<dbReference type="RefSeq" id="WP_179665161.1">
    <property type="nucleotide sequence ID" value="NZ_JACCBG010000001.1"/>
</dbReference>
<feature type="chain" id="PRO_5038340307" description="Lipoprotein" evidence="2">
    <location>
        <begin position="33"/>
        <end position="227"/>
    </location>
</feature>
<evidence type="ECO:0000313" key="4">
    <source>
        <dbReference type="Proteomes" id="UP000535511"/>
    </source>
</evidence>
<feature type="signal peptide" evidence="2">
    <location>
        <begin position="1"/>
        <end position="32"/>
    </location>
</feature>
<keyword evidence="2" id="KW-0732">Signal</keyword>
<reference evidence="3 4" key="1">
    <citation type="submission" date="2020-07" db="EMBL/GenBank/DDBJ databases">
        <title>Sequencing the genomes of 1000 actinobacteria strains.</title>
        <authorList>
            <person name="Klenk H.-P."/>
        </authorList>
    </citation>
    <scope>NUCLEOTIDE SEQUENCE [LARGE SCALE GENOMIC DNA]</scope>
    <source>
        <strain evidence="3 4">DSM 21350</strain>
    </source>
</reference>
<dbReference type="EMBL" id="JACCBG010000001">
    <property type="protein sequence ID" value="NYD43665.1"/>
    <property type="molecule type" value="Genomic_DNA"/>
</dbReference>
<proteinExistence type="predicted"/>
<keyword evidence="4" id="KW-1185">Reference proteome</keyword>
<evidence type="ECO:0008006" key="5">
    <source>
        <dbReference type="Google" id="ProtNLM"/>
    </source>
</evidence>
<sequence>MTTTSRDRAARRRPARLARLAGPAALATLAVAATVGLAGCADDGRADPGPSASSGPTAGSPTGSASGSPDASAGTSAGTSADNSAGAFPGVDPAAGPAIETSYFTARAPRHFRVKVMAEDFSISVNGPGADIGIGIVALNGHQYSLRELARYQRSSAYGLEHAPLGRTTTMGGEPAYLLLASRPGLVVSEAGLTHDGHIVHLTVTSYGEKAENLRLLRSILATWQWK</sequence>
<dbReference type="AlphaFoldDB" id="A0A7Y9E9J8"/>
<protein>
    <recommendedName>
        <fullName evidence="5">Lipoprotein</fullName>
    </recommendedName>
</protein>
<evidence type="ECO:0000256" key="1">
    <source>
        <dbReference type="SAM" id="MobiDB-lite"/>
    </source>
</evidence>
<dbReference type="Proteomes" id="UP000535511">
    <property type="component" value="Unassembled WGS sequence"/>
</dbReference>
<evidence type="ECO:0000313" key="3">
    <source>
        <dbReference type="EMBL" id="NYD43665.1"/>
    </source>
</evidence>
<gene>
    <name evidence="3" type="ORF">BJZ21_003748</name>
</gene>
<organism evidence="3 4">
    <name type="scientific">Nocardioides panaciterrulae</name>
    <dbReference type="NCBI Taxonomy" id="661492"/>
    <lineage>
        <taxon>Bacteria</taxon>
        <taxon>Bacillati</taxon>
        <taxon>Actinomycetota</taxon>
        <taxon>Actinomycetes</taxon>
        <taxon>Propionibacteriales</taxon>
        <taxon>Nocardioidaceae</taxon>
        <taxon>Nocardioides</taxon>
    </lineage>
</organism>
<feature type="compositionally biased region" description="Low complexity" evidence="1">
    <location>
        <begin position="47"/>
        <end position="87"/>
    </location>
</feature>
<comment type="caution">
    <text evidence="3">The sequence shown here is derived from an EMBL/GenBank/DDBJ whole genome shotgun (WGS) entry which is preliminary data.</text>
</comment>